<accession>A0AAD5P990</accession>
<feature type="region of interest" description="Disordered" evidence="1">
    <location>
        <begin position="15"/>
        <end position="40"/>
    </location>
</feature>
<sequence length="91" mass="10123">MSNYTVLSVHIMHNDNQQQNSGGNNQQLPTPPPERQLEQSSGFNHHSEYCVCRGSGVGCECGRFCHCAEVKKTTCHCGQGCYNSWDRCMLG</sequence>
<name>A0AAD5P990_9FUNG</name>
<evidence type="ECO:0000256" key="1">
    <source>
        <dbReference type="SAM" id="MobiDB-lite"/>
    </source>
</evidence>
<reference evidence="2" key="1">
    <citation type="journal article" date="2022" name="IScience">
        <title>Evolution of zygomycete secretomes and the origins of terrestrial fungal ecologies.</title>
        <authorList>
            <person name="Chang Y."/>
            <person name="Wang Y."/>
            <person name="Mondo S."/>
            <person name="Ahrendt S."/>
            <person name="Andreopoulos W."/>
            <person name="Barry K."/>
            <person name="Beard J."/>
            <person name="Benny G.L."/>
            <person name="Blankenship S."/>
            <person name="Bonito G."/>
            <person name="Cuomo C."/>
            <person name="Desiro A."/>
            <person name="Gervers K.A."/>
            <person name="Hundley H."/>
            <person name="Kuo A."/>
            <person name="LaButti K."/>
            <person name="Lang B.F."/>
            <person name="Lipzen A."/>
            <person name="O'Donnell K."/>
            <person name="Pangilinan J."/>
            <person name="Reynolds N."/>
            <person name="Sandor L."/>
            <person name="Smith M.E."/>
            <person name="Tsang A."/>
            <person name="Grigoriev I.V."/>
            <person name="Stajich J.E."/>
            <person name="Spatafora J.W."/>
        </authorList>
    </citation>
    <scope>NUCLEOTIDE SEQUENCE</scope>
    <source>
        <strain evidence="2">RSA 2281</strain>
    </source>
</reference>
<feature type="compositionally biased region" description="Low complexity" evidence="1">
    <location>
        <begin position="15"/>
        <end position="27"/>
    </location>
</feature>
<evidence type="ECO:0000313" key="3">
    <source>
        <dbReference type="Proteomes" id="UP001209540"/>
    </source>
</evidence>
<reference evidence="2" key="2">
    <citation type="submission" date="2023-02" db="EMBL/GenBank/DDBJ databases">
        <authorList>
            <consortium name="DOE Joint Genome Institute"/>
            <person name="Mondo S.J."/>
            <person name="Chang Y."/>
            <person name="Wang Y."/>
            <person name="Ahrendt S."/>
            <person name="Andreopoulos W."/>
            <person name="Barry K."/>
            <person name="Beard J."/>
            <person name="Benny G.L."/>
            <person name="Blankenship S."/>
            <person name="Bonito G."/>
            <person name="Cuomo C."/>
            <person name="Desiro A."/>
            <person name="Gervers K.A."/>
            <person name="Hundley H."/>
            <person name="Kuo A."/>
            <person name="LaButti K."/>
            <person name="Lang B.F."/>
            <person name="Lipzen A."/>
            <person name="O'Donnell K."/>
            <person name="Pangilinan J."/>
            <person name="Reynolds N."/>
            <person name="Sandor L."/>
            <person name="Smith M.W."/>
            <person name="Tsang A."/>
            <person name="Grigoriev I.V."/>
            <person name="Stajich J.E."/>
            <person name="Spatafora J.W."/>
        </authorList>
    </citation>
    <scope>NUCLEOTIDE SEQUENCE</scope>
    <source>
        <strain evidence="2">RSA 2281</strain>
    </source>
</reference>
<gene>
    <name evidence="2" type="ORF">BDA99DRAFT_523408</name>
</gene>
<evidence type="ECO:0000313" key="2">
    <source>
        <dbReference type="EMBL" id="KAI9249706.1"/>
    </source>
</evidence>
<dbReference type="EMBL" id="JAIXMP010000034">
    <property type="protein sequence ID" value="KAI9249706.1"/>
    <property type="molecule type" value="Genomic_DNA"/>
</dbReference>
<proteinExistence type="predicted"/>
<comment type="caution">
    <text evidence="2">The sequence shown here is derived from an EMBL/GenBank/DDBJ whole genome shotgun (WGS) entry which is preliminary data.</text>
</comment>
<dbReference type="AlphaFoldDB" id="A0AAD5P990"/>
<organism evidence="2 3">
    <name type="scientific">Phascolomyces articulosus</name>
    <dbReference type="NCBI Taxonomy" id="60185"/>
    <lineage>
        <taxon>Eukaryota</taxon>
        <taxon>Fungi</taxon>
        <taxon>Fungi incertae sedis</taxon>
        <taxon>Mucoromycota</taxon>
        <taxon>Mucoromycotina</taxon>
        <taxon>Mucoromycetes</taxon>
        <taxon>Mucorales</taxon>
        <taxon>Lichtheimiaceae</taxon>
        <taxon>Phascolomyces</taxon>
    </lineage>
</organism>
<keyword evidence="3" id="KW-1185">Reference proteome</keyword>
<protein>
    <submittedName>
        <fullName evidence="2">Uncharacterized protein</fullName>
    </submittedName>
</protein>
<dbReference type="Proteomes" id="UP001209540">
    <property type="component" value="Unassembled WGS sequence"/>
</dbReference>